<dbReference type="SFLD" id="SFLDG01020">
    <property type="entry name" value="Terpene_Cyclase_Like_2"/>
    <property type="match status" value="1"/>
</dbReference>
<protein>
    <recommendedName>
        <fullName evidence="6">Terpene synthase</fullName>
        <ecNumber evidence="6">4.2.3.-</ecNumber>
    </recommendedName>
</protein>
<dbReference type="Pfam" id="PF19086">
    <property type="entry name" value="Terpene_syn_C_2"/>
    <property type="match status" value="1"/>
</dbReference>
<keyword evidence="5 6" id="KW-0456">Lyase</keyword>
<dbReference type="PANTHER" id="PTHR35201">
    <property type="entry name" value="TERPENE SYNTHASE"/>
    <property type="match status" value="1"/>
</dbReference>
<dbReference type="GO" id="GO:0046872">
    <property type="term" value="F:metal ion binding"/>
    <property type="evidence" value="ECO:0007669"/>
    <property type="project" value="UniProtKB-KW"/>
</dbReference>
<dbReference type="Gene3D" id="1.10.600.10">
    <property type="entry name" value="Farnesyl Diphosphate Synthase"/>
    <property type="match status" value="1"/>
</dbReference>
<evidence type="ECO:0000313" key="7">
    <source>
        <dbReference type="EMBL" id="PBK59230.1"/>
    </source>
</evidence>
<dbReference type="SUPFAM" id="SSF48576">
    <property type="entry name" value="Terpenoid synthases"/>
    <property type="match status" value="1"/>
</dbReference>
<comment type="cofactor">
    <cofactor evidence="1 6">
        <name>Mg(2+)</name>
        <dbReference type="ChEBI" id="CHEBI:18420"/>
    </cofactor>
</comment>
<dbReference type="GO" id="GO:0008299">
    <property type="term" value="P:isoprenoid biosynthetic process"/>
    <property type="evidence" value="ECO:0007669"/>
    <property type="project" value="UniProtKB-ARBA"/>
</dbReference>
<dbReference type="Proteomes" id="UP000218334">
    <property type="component" value="Unassembled WGS sequence"/>
</dbReference>
<dbReference type="EC" id="4.2.3.-" evidence="6"/>
<dbReference type="GO" id="GO:0010333">
    <property type="term" value="F:terpene synthase activity"/>
    <property type="evidence" value="ECO:0007669"/>
    <property type="project" value="InterPro"/>
</dbReference>
<dbReference type="AlphaFoldDB" id="A0A2H3ANG6"/>
<evidence type="ECO:0000313" key="8">
    <source>
        <dbReference type="Proteomes" id="UP000218334"/>
    </source>
</evidence>
<name>A0A2H3ANG6_9AGAR</name>
<evidence type="ECO:0000256" key="4">
    <source>
        <dbReference type="ARBA" id="ARBA00022842"/>
    </source>
</evidence>
<dbReference type="InterPro" id="IPR034686">
    <property type="entry name" value="Terpene_cyclase-like_2"/>
</dbReference>
<dbReference type="InterPro" id="IPR008949">
    <property type="entry name" value="Isoprenoid_synthase_dom_sf"/>
</dbReference>
<proteinExistence type="inferred from homology"/>
<dbReference type="SFLD" id="SFLDS00005">
    <property type="entry name" value="Isoprenoid_Synthase_Type_I"/>
    <property type="match status" value="1"/>
</dbReference>
<comment type="similarity">
    <text evidence="2 6">Belongs to the terpene synthase family.</text>
</comment>
<keyword evidence="3 6" id="KW-0479">Metal-binding</keyword>
<evidence type="ECO:0000256" key="3">
    <source>
        <dbReference type="ARBA" id="ARBA00022723"/>
    </source>
</evidence>
<evidence type="ECO:0000256" key="1">
    <source>
        <dbReference type="ARBA" id="ARBA00001946"/>
    </source>
</evidence>
<evidence type="ECO:0000256" key="6">
    <source>
        <dbReference type="RuleBase" id="RU366034"/>
    </source>
</evidence>
<keyword evidence="4 6" id="KW-0460">Magnesium</keyword>
<accession>A0A2H3ANG6</accession>
<organism evidence="7 8">
    <name type="scientific">Armillaria solidipes</name>
    <dbReference type="NCBI Taxonomy" id="1076256"/>
    <lineage>
        <taxon>Eukaryota</taxon>
        <taxon>Fungi</taxon>
        <taxon>Dikarya</taxon>
        <taxon>Basidiomycota</taxon>
        <taxon>Agaricomycotina</taxon>
        <taxon>Agaricomycetes</taxon>
        <taxon>Agaricomycetidae</taxon>
        <taxon>Agaricales</taxon>
        <taxon>Marasmiineae</taxon>
        <taxon>Physalacriaceae</taxon>
        <taxon>Armillaria</taxon>
    </lineage>
</organism>
<gene>
    <name evidence="7" type="ORF">ARMSODRAFT_805729</name>
</gene>
<dbReference type="PANTHER" id="PTHR35201:SF4">
    <property type="entry name" value="BETA-PINACENE SYNTHASE-RELATED"/>
    <property type="match status" value="1"/>
</dbReference>
<sequence>MYKSSDHSAVHSSFPRSMSTRSDVTFRIANTLTYWPWPRRINPHYEEVKAESEAWFQSFKAFGPESQRAFDRCNFSLAASLGYPTATKEHLRTGCDLMNIFFVFDEYTDYASPEVARRYADIIMDAIRNPFEPRPSGEVVLGVIAQEFWVLGVQSASSSAQKHFLESFKEYTDSVVQEAEHRQQHHIQNIEDYFNTRRLNAAIYVLHSMLELSYDLPDEVFNHPAVVTLRRLGCDMMIMNNDISSYNKEQALEEHPFNILTSVMHELTCDLHTAVSWVEDRHRSTRNKFLTLWTEIPSWGPETDVTVSLYLHGVANWVCANNCWSFESERYFGTNGRAVQQNRMVTLMPRQFSMSEPLLIHTLQST</sequence>
<evidence type="ECO:0000256" key="2">
    <source>
        <dbReference type="ARBA" id="ARBA00006333"/>
    </source>
</evidence>
<evidence type="ECO:0000256" key="5">
    <source>
        <dbReference type="ARBA" id="ARBA00023239"/>
    </source>
</evidence>
<dbReference type="EMBL" id="KZ293509">
    <property type="protein sequence ID" value="PBK59230.1"/>
    <property type="molecule type" value="Genomic_DNA"/>
</dbReference>
<keyword evidence="8" id="KW-1185">Reference proteome</keyword>
<reference evidence="8" key="1">
    <citation type="journal article" date="2017" name="Nat. Ecol. Evol.">
        <title>Genome expansion and lineage-specific genetic innovations in the forest pathogenic fungi Armillaria.</title>
        <authorList>
            <person name="Sipos G."/>
            <person name="Prasanna A.N."/>
            <person name="Walter M.C."/>
            <person name="O'Connor E."/>
            <person name="Balint B."/>
            <person name="Krizsan K."/>
            <person name="Kiss B."/>
            <person name="Hess J."/>
            <person name="Varga T."/>
            <person name="Slot J."/>
            <person name="Riley R."/>
            <person name="Boka B."/>
            <person name="Rigling D."/>
            <person name="Barry K."/>
            <person name="Lee J."/>
            <person name="Mihaltcheva S."/>
            <person name="LaButti K."/>
            <person name="Lipzen A."/>
            <person name="Waldron R."/>
            <person name="Moloney N.M."/>
            <person name="Sperisen C."/>
            <person name="Kredics L."/>
            <person name="Vagvoelgyi C."/>
            <person name="Patrignani A."/>
            <person name="Fitzpatrick D."/>
            <person name="Nagy I."/>
            <person name="Doyle S."/>
            <person name="Anderson J.B."/>
            <person name="Grigoriev I.V."/>
            <person name="Gueldener U."/>
            <person name="Muensterkoetter M."/>
            <person name="Nagy L.G."/>
        </authorList>
    </citation>
    <scope>NUCLEOTIDE SEQUENCE [LARGE SCALE GENOMIC DNA]</scope>
    <source>
        <strain evidence="8">28-4</strain>
    </source>
</reference>